<sequence>MDSPDAAAHTTGPATASVRWLVDALWLRPRHDRRLDDVDVEHWVRENQVVAALSVTPVRTGDPVMLQVAIDADDPTSAVAVLRDGVPTPGPQLEMLAHTLSETFDVTVENDAMILVAGDESSGPASWWEHEPLRIADVGDVVLSRLEREYVGIESKASGTPLVTGALHGWTVRHADGPSPMLWKAASKKDLPVVRLVRDSAGRRRVVLEPDQHEPTWVELQHLPALRVPLASHLEEGLLSTLLDPHLSGSSGVRRVVASPHFAEVSSDALAAAVQSEPDAFWSARVLSVLGLPTEAADVHEARTTLAALTDVEHHDAASWGAAAGSLLRAGFDPTPAEVASPRGPLRFYRRLLSSVWGSALLLACDVLLLVLLAVRFTGGGAVERVLSTVVMLVVLLDLVGVARSLPAKWQRRRPHA</sequence>
<keyword evidence="1" id="KW-1133">Transmembrane helix</keyword>
<keyword evidence="1" id="KW-0812">Transmembrane</keyword>
<dbReference type="Proteomes" id="UP001596098">
    <property type="component" value="Unassembled WGS sequence"/>
</dbReference>
<keyword evidence="3" id="KW-1185">Reference proteome</keyword>
<keyword evidence="1" id="KW-0472">Membrane</keyword>
<gene>
    <name evidence="2" type="ORF">ACFPWU_10540</name>
</gene>
<proteinExistence type="predicted"/>
<evidence type="ECO:0000313" key="2">
    <source>
        <dbReference type="EMBL" id="MFC6154093.1"/>
    </source>
</evidence>
<protein>
    <submittedName>
        <fullName evidence="2">Uncharacterized protein</fullName>
    </submittedName>
</protein>
<evidence type="ECO:0000256" key="1">
    <source>
        <dbReference type="SAM" id="Phobius"/>
    </source>
</evidence>
<feature type="transmembrane region" description="Helical" evidence="1">
    <location>
        <begin position="386"/>
        <end position="406"/>
    </location>
</feature>
<comment type="caution">
    <text evidence="2">The sequence shown here is derived from an EMBL/GenBank/DDBJ whole genome shotgun (WGS) entry which is preliminary data.</text>
</comment>
<dbReference type="EMBL" id="JBHSQI010000005">
    <property type="protein sequence ID" value="MFC6154093.1"/>
    <property type="molecule type" value="Genomic_DNA"/>
</dbReference>
<feature type="transmembrane region" description="Helical" evidence="1">
    <location>
        <begin position="352"/>
        <end position="374"/>
    </location>
</feature>
<dbReference type="RefSeq" id="WP_128221705.1">
    <property type="nucleotide sequence ID" value="NZ_CP034929.1"/>
</dbReference>
<evidence type="ECO:0000313" key="3">
    <source>
        <dbReference type="Proteomes" id="UP001596098"/>
    </source>
</evidence>
<reference evidence="3" key="1">
    <citation type="journal article" date="2019" name="Int. J. Syst. Evol. Microbiol.">
        <title>The Global Catalogue of Microorganisms (GCM) 10K type strain sequencing project: providing services to taxonomists for standard genome sequencing and annotation.</title>
        <authorList>
            <consortium name="The Broad Institute Genomics Platform"/>
            <consortium name="The Broad Institute Genome Sequencing Center for Infectious Disease"/>
            <person name="Wu L."/>
            <person name="Ma J."/>
        </authorList>
    </citation>
    <scope>NUCLEOTIDE SEQUENCE [LARGE SCALE GENOMIC DNA]</scope>
    <source>
        <strain evidence="3">DFY28</strain>
    </source>
</reference>
<organism evidence="2 3">
    <name type="scientific">Nocardioides yefusunii</name>
    <dbReference type="NCBI Taxonomy" id="2500546"/>
    <lineage>
        <taxon>Bacteria</taxon>
        <taxon>Bacillati</taxon>
        <taxon>Actinomycetota</taxon>
        <taxon>Actinomycetes</taxon>
        <taxon>Propionibacteriales</taxon>
        <taxon>Nocardioidaceae</taxon>
        <taxon>Nocardioides</taxon>
    </lineage>
</organism>
<accession>A0ABW1QYG8</accession>
<name>A0ABW1QYG8_9ACTN</name>